<sequence>MCAASSFSNASSFSYPIPIPIEKQAAHDEFLSRLYHLRTELSPFELFDAMTAPFAFMHETRSSENYIPIRYRNRGEEDPTVGWIVFSTRVPWARHEVHDVIHGAMKDDGRRHCGLPFPETLETIERNLKLFGQEKDIFTFMTDGCIPSLEDITPSLDDRVVKLTCDLLGWNVPSNWREVRGKLSERRCVGPVLEVSYLGKKHREVLNAIKDFKKSLDDIKHREVTSPSPVFVADNLDNTDVYLFGEEEGEEEDGAHQQKKKRPHHVPQFIRGIHPSPISAVSGISSTEH</sequence>
<reference evidence="2 3" key="1">
    <citation type="journal article" date="2004" name="Science">
        <title>The genome of the diatom Thalassiosira pseudonana: ecology, evolution, and metabolism.</title>
        <authorList>
            <person name="Armbrust E.V."/>
            <person name="Berges J.A."/>
            <person name="Bowler C."/>
            <person name="Green B.R."/>
            <person name="Martinez D."/>
            <person name="Putnam N.H."/>
            <person name="Zhou S."/>
            <person name="Allen A.E."/>
            <person name="Apt K.E."/>
            <person name="Bechner M."/>
            <person name="Brzezinski M.A."/>
            <person name="Chaal B.K."/>
            <person name="Chiovitti A."/>
            <person name="Davis A.K."/>
            <person name="Demarest M.S."/>
            <person name="Detter J.C."/>
            <person name="Glavina T."/>
            <person name="Goodstein D."/>
            <person name="Hadi M.Z."/>
            <person name="Hellsten U."/>
            <person name="Hildebrand M."/>
            <person name="Jenkins B.D."/>
            <person name="Jurka J."/>
            <person name="Kapitonov V.V."/>
            <person name="Kroger N."/>
            <person name="Lau W.W."/>
            <person name="Lane T.W."/>
            <person name="Larimer F.W."/>
            <person name="Lippmeier J.C."/>
            <person name="Lucas S."/>
            <person name="Medina M."/>
            <person name="Montsant A."/>
            <person name="Obornik M."/>
            <person name="Parker M.S."/>
            <person name="Palenik B."/>
            <person name="Pazour G.J."/>
            <person name="Richardson P.M."/>
            <person name="Rynearson T.A."/>
            <person name="Saito M.A."/>
            <person name="Schwartz D.C."/>
            <person name="Thamatrakoln K."/>
            <person name="Valentin K."/>
            <person name="Vardi A."/>
            <person name="Wilkerson F.P."/>
            <person name="Rokhsar D.S."/>
        </authorList>
    </citation>
    <scope>NUCLEOTIDE SEQUENCE [LARGE SCALE GENOMIC DNA]</scope>
    <source>
        <strain evidence="2 3">CCMP1335</strain>
    </source>
</reference>
<evidence type="ECO:0000313" key="2">
    <source>
        <dbReference type="EMBL" id="EED88711.1"/>
    </source>
</evidence>
<dbReference type="AlphaFoldDB" id="B8CC56"/>
<dbReference type="KEGG" id="tps:THAPSDRAFT_24791"/>
<dbReference type="Proteomes" id="UP000001449">
    <property type="component" value="Chromosome 14"/>
</dbReference>
<proteinExistence type="predicted"/>
<feature type="region of interest" description="Disordered" evidence="1">
    <location>
        <begin position="248"/>
        <end position="271"/>
    </location>
</feature>
<dbReference type="GeneID" id="7451194"/>
<accession>B8CC56</accession>
<dbReference type="eggNOG" id="ENOG502TAM5">
    <property type="taxonomic scope" value="Eukaryota"/>
</dbReference>
<dbReference type="InParanoid" id="B8CC56"/>
<protein>
    <submittedName>
        <fullName evidence="2">Uncharacterized protein</fullName>
    </submittedName>
</protein>
<dbReference type="PaxDb" id="35128-Thaps24791"/>
<evidence type="ECO:0000313" key="3">
    <source>
        <dbReference type="Proteomes" id="UP000001449"/>
    </source>
</evidence>
<reference evidence="2 3" key="2">
    <citation type="journal article" date="2008" name="Nature">
        <title>The Phaeodactylum genome reveals the evolutionary history of diatom genomes.</title>
        <authorList>
            <person name="Bowler C."/>
            <person name="Allen A.E."/>
            <person name="Badger J.H."/>
            <person name="Grimwood J."/>
            <person name="Jabbari K."/>
            <person name="Kuo A."/>
            <person name="Maheswari U."/>
            <person name="Martens C."/>
            <person name="Maumus F."/>
            <person name="Otillar R.P."/>
            <person name="Rayko E."/>
            <person name="Salamov A."/>
            <person name="Vandepoele K."/>
            <person name="Beszteri B."/>
            <person name="Gruber A."/>
            <person name="Heijde M."/>
            <person name="Katinka M."/>
            <person name="Mock T."/>
            <person name="Valentin K."/>
            <person name="Verret F."/>
            <person name="Berges J.A."/>
            <person name="Brownlee C."/>
            <person name="Cadoret J.P."/>
            <person name="Chiovitti A."/>
            <person name="Choi C.J."/>
            <person name="Coesel S."/>
            <person name="De Martino A."/>
            <person name="Detter J.C."/>
            <person name="Durkin C."/>
            <person name="Falciatore A."/>
            <person name="Fournet J."/>
            <person name="Haruta M."/>
            <person name="Huysman M.J."/>
            <person name="Jenkins B.D."/>
            <person name="Jiroutova K."/>
            <person name="Jorgensen R.E."/>
            <person name="Joubert Y."/>
            <person name="Kaplan A."/>
            <person name="Kroger N."/>
            <person name="Kroth P.G."/>
            <person name="La Roche J."/>
            <person name="Lindquist E."/>
            <person name="Lommer M."/>
            <person name="Martin-Jezequel V."/>
            <person name="Lopez P.J."/>
            <person name="Lucas S."/>
            <person name="Mangogna M."/>
            <person name="McGinnis K."/>
            <person name="Medlin L.K."/>
            <person name="Montsant A."/>
            <person name="Oudot-Le Secq M.P."/>
            <person name="Napoli C."/>
            <person name="Obornik M."/>
            <person name="Parker M.S."/>
            <person name="Petit J.L."/>
            <person name="Porcel B.M."/>
            <person name="Poulsen N."/>
            <person name="Robison M."/>
            <person name="Rychlewski L."/>
            <person name="Rynearson T.A."/>
            <person name="Schmutz J."/>
            <person name="Shapiro H."/>
            <person name="Siaut M."/>
            <person name="Stanley M."/>
            <person name="Sussman M.R."/>
            <person name="Taylor A.R."/>
            <person name="Vardi A."/>
            <person name="von Dassow P."/>
            <person name="Vyverman W."/>
            <person name="Willis A."/>
            <person name="Wyrwicz L.S."/>
            <person name="Rokhsar D.S."/>
            <person name="Weissenbach J."/>
            <person name="Armbrust E.V."/>
            <person name="Green B.R."/>
            <person name="Van de Peer Y."/>
            <person name="Grigoriev I.V."/>
        </authorList>
    </citation>
    <scope>NUCLEOTIDE SEQUENCE [LARGE SCALE GENOMIC DNA]</scope>
    <source>
        <strain evidence="2 3">CCMP1335</strain>
    </source>
</reference>
<keyword evidence="3" id="KW-1185">Reference proteome</keyword>
<name>B8CC56_THAPS</name>
<dbReference type="HOGENOM" id="CLU_964685_0_0_1"/>
<dbReference type="RefSeq" id="XP_002293702.1">
    <property type="nucleotide sequence ID" value="XM_002293666.1"/>
</dbReference>
<gene>
    <name evidence="2" type="ORF">THAPSDRAFT_24791</name>
</gene>
<dbReference type="EMBL" id="CM000649">
    <property type="protein sequence ID" value="EED88711.1"/>
    <property type="molecule type" value="Genomic_DNA"/>
</dbReference>
<organism evidence="2 3">
    <name type="scientific">Thalassiosira pseudonana</name>
    <name type="common">Marine diatom</name>
    <name type="synonym">Cyclotella nana</name>
    <dbReference type="NCBI Taxonomy" id="35128"/>
    <lineage>
        <taxon>Eukaryota</taxon>
        <taxon>Sar</taxon>
        <taxon>Stramenopiles</taxon>
        <taxon>Ochrophyta</taxon>
        <taxon>Bacillariophyta</taxon>
        <taxon>Coscinodiscophyceae</taxon>
        <taxon>Thalassiosirophycidae</taxon>
        <taxon>Thalassiosirales</taxon>
        <taxon>Thalassiosiraceae</taxon>
        <taxon>Thalassiosira</taxon>
    </lineage>
</organism>
<evidence type="ECO:0000256" key="1">
    <source>
        <dbReference type="SAM" id="MobiDB-lite"/>
    </source>
</evidence>